<keyword evidence="2" id="KW-1185">Reference proteome</keyword>
<proteinExistence type="predicted"/>
<dbReference type="RefSeq" id="WP_305472340.1">
    <property type="nucleotide sequence ID" value="NZ_JAUYVT010000012.1"/>
</dbReference>
<dbReference type="EMBL" id="JAUYVT010000012">
    <property type="protein sequence ID" value="MDP2565537.1"/>
    <property type="molecule type" value="Genomic_DNA"/>
</dbReference>
<gene>
    <name evidence="1" type="ORF">Q8W34_12905</name>
</gene>
<organism evidence="1 2">
    <name type="scientific">Pseudoalteromonas marina</name>
    <dbReference type="NCBI Taxonomy" id="267375"/>
    <lineage>
        <taxon>Bacteria</taxon>
        <taxon>Pseudomonadati</taxon>
        <taxon>Pseudomonadota</taxon>
        <taxon>Gammaproteobacteria</taxon>
        <taxon>Alteromonadales</taxon>
        <taxon>Pseudoalteromonadaceae</taxon>
        <taxon>Pseudoalteromonas</taxon>
    </lineage>
</organism>
<reference evidence="1" key="1">
    <citation type="submission" date="2023-07" db="EMBL/GenBank/DDBJ databases">
        <title>Genome content predicts the carbon catabolic preferences of heterotrophic bacteria.</title>
        <authorList>
            <person name="Gralka M."/>
        </authorList>
    </citation>
    <scope>NUCLEOTIDE SEQUENCE</scope>
    <source>
        <strain evidence="1">4G09</strain>
    </source>
</reference>
<dbReference type="PROSITE" id="PS51257">
    <property type="entry name" value="PROKAR_LIPOPROTEIN"/>
    <property type="match status" value="1"/>
</dbReference>
<dbReference type="Proteomes" id="UP001177212">
    <property type="component" value="Unassembled WGS sequence"/>
</dbReference>
<evidence type="ECO:0008006" key="3">
    <source>
        <dbReference type="Google" id="ProtNLM"/>
    </source>
</evidence>
<evidence type="ECO:0000313" key="2">
    <source>
        <dbReference type="Proteomes" id="UP001177212"/>
    </source>
</evidence>
<name>A0ABT9FFH0_9GAMM</name>
<protein>
    <recommendedName>
        <fullName evidence="3">Lipoprotein</fullName>
    </recommendedName>
</protein>
<comment type="caution">
    <text evidence="1">The sequence shown here is derived from an EMBL/GenBank/DDBJ whole genome shotgun (WGS) entry which is preliminary data.</text>
</comment>
<evidence type="ECO:0000313" key="1">
    <source>
        <dbReference type="EMBL" id="MDP2565537.1"/>
    </source>
</evidence>
<accession>A0ABT9FFH0</accession>
<sequence>MAKYMFSLLFVLLLSGCDFEVPGADERFGTQNFVSAISLIELHKTRNGEYPNTLAELDFLGDWDGIWLSAVKYEKNDDGYNLYLERGWAGKPSLEFSERFKQGLGIKKTNITWVKN</sequence>